<protein>
    <submittedName>
        <fullName evidence="3">Uncharacterized protein</fullName>
    </submittedName>
</protein>
<dbReference type="EMBL" id="ACQT01000161">
    <property type="protein sequence ID" value="EER59111.1"/>
    <property type="molecule type" value="Genomic_DNA"/>
</dbReference>
<sequence length="201" mass="21540">MTIVTKTTNTDAPTGGKTNDLQALRRRHTAIEKECSALAEATADKRAAVQRLKAAHADAQATARAAQRDYSAALARRAVPKSSADAPPAPGQSLAHAHGLAAAIEIAEGMVAEAAAAEEPALARLADARDALDHAEFQAARAEFEAGLYALMPALAHLRSATLRRQAPWRMPDLGECWRAWEYAQGTAEPLGERRWFNQLV</sequence>
<organism evidence="3 4">
    <name type="scientific">Acidovorax delafieldii 2AN</name>
    <dbReference type="NCBI Taxonomy" id="573060"/>
    <lineage>
        <taxon>Bacteria</taxon>
        <taxon>Pseudomonadati</taxon>
        <taxon>Pseudomonadota</taxon>
        <taxon>Betaproteobacteria</taxon>
        <taxon>Burkholderiales</taxon>
        <taxon>Comamonadaceae</taxon>
        <taxon>Acidovorax</taxon>
    </lineage>
</organism>
<dbReference type="Proteomes" id="UP000003856">
    <property type="component" value="Unassembled WGS sequence"/>
</dbReference>
<proteinExistence type="predicted"/>
<keyword evidence="4" id="KW-1185">Reference proteome</keyword>
<evidence type="ECO:0000256" key="1">
    <source>
        <dbReference type="SAM" id="Coils"/>
    </source>
</evidence>
<keyword evidence="1" id="KW-0175">Coiled coil</keyword>
<name>C5T8T2_ACIDE</name>
<feature type="region of interest" description="Disordered" evidence="2">
    <location>
        <begin position="74"/>
        <end position="93"/>
    </location>
</feature>
<dbReference type="RefSeq" id="WP_005798717.1">
    <property type="nucleotide sequence ID" value="NZ_ACQT01000161.1"/>
</dbReference>
<comment type="caution">
    <text evidence="3">The sequence shown here is derived from an EMBL/GenBank/DDBJ whole genome shotgun (WGS) entry which is preliminary data.</text>
</comment>
<evidence type="ECO:0000313" key="3">
    <source>
        <dbReference type="EMBL" id="EER59111.1"/>
    </source>
</evidence>
<gene>
    <name evidence="3" type="ORF">AcdelDRAFT_3312</name>
</gene>
<accession>C5T8T2</accession>
<dbReference type="PATRIC" id="fig|573060.9.peg.1706"/>
<evidence type="ECO:0000256" key="2">
    <source>
        <dbReference type="SAM" id="MobiDB-lite"/>
    </source>
</evidence>
<dbReference type="AlphaFoldDB" id="C5T8T2"/>
<reference evidence="3 4" key="1">
    <citation type="submission" date="2009-05" db="EMBL/GenBank/DDBJ databases">
        <title>The draft genome of Acidovorax delafieldii 2AN.</title>
        <authorList>
            <consortium name="US DOE Joint Genome Institute (JGI-PGF)"/>
            <person name="Lucas S."/>
            <person name="Copeland A."/>
            <person name="Lapidus A."/>
            <person name="Glavina del Rio T."/>
            <person name="Tice H."/>
            <person name="Bruce D."/>
            <person name="Goodwin L."/>
            <person name="Pitluck S."/>
            <person name="Larimer F."/>
            <person name="Land M.L."/>
            <person name="Hauser L."/>
            <person name="Shelobolina E.S."/>
            <person name="Picardal F."/>
            <person name="Roden E."/>
            <person name="Emerson D."/>
        </authorList>
    </citation>
    <scope>NUCLEOTIDE SEQUENCE [LARGE SCALE GENOMIC DNA]</scope>
    <source>
        <strain evidence="3 4">2AN</strain>
    </source>
</reference>
<evidence type="ECO:0000313" key="4">
    <source>
        <dbReference type="Proteomes" id="UP000003856"/>
    </source>
</evidence>
<feature type="coiled-coil region" evidence="1">
    <location>
        <begin position="21"/>
        <end position="69"/>
    </location>
</feature>